<dbReference type="GO" id="GO:0009252">
    <property type="term" value="P:peptidoglycan biosynthetic process"/>
    <property type="evidence" value="ECO:0007669"/>
    <property type="project" value="UniProtKB-UniPathway"/>
</dbReference>
<organism evidence="18">
    <name type="scientific">marine metagenome</name>
    <dbReference type="NCBI Taxonomy" id="408172"/>
    <lineage>
        <taxon>unclassified sequences</taxon>
        <taxon>metagenomes</taxon>
        <taxon>ecological metagenomes</taxon>
    </lineage>
</organism>
<dbReference type="PROSITE" id="PS51387">
    <property type="entry name" value="FAD_PCMH"/>
    <property type="match status" value="1"/>
</dbReference>
<dbReference type="InterPro" id="IPR011601">
    <property type="entry name" value="MurB_C"/>
</dbReference>
<dbReference type="Pfam" id="PF02873">
    <property type="entry name" value="MurB_C"/>
    <property type="match status" value="1"/>
</dbReference>
<dbReference type="GO" id="GO:0071949">
    <property type="term" value="F:FAD binding"/>
    <property type="evidence" value="ECO:0007669"/>
    <property type="project" value="InterPro"/>
</dbReference>
<evidence type="ECO:0000313" key="18">
    <source>
        <dbReference type="EMBL" id="SVA73108.1"/>
    </source>
</evidence>
<keyword evidence="11" id="KW-0133">Cell shape</keyword>
<accession>A0A381Y7T6</accession>
<evidence type="ECO:0000256" key="10">
    <source>
        <dbReference type="ARBA" id="ARBA00022857"/>
    </source>
</evidence>
<gene>
    <name evidence="18" type="ORF">METZ01_LOCUS125962</name>
</gene>
<comment type="function">
    <text evidence="2">Cell wall formation.</text>
</comment>
<dbReference type="InterPro" id="IPR016167">
    <property type="entry name" value="FAD-bd_PCMH_sub1"/>
</dbReference>
<evidence type="ECO:0000256" key="7">
    <source>
        <dbReference type="ARBA" id="ARBA00022618"/>
    </source>
</evidence>
<dbReference type="GO" id="GO:0005829">
    <property type="term" value="C:cytosol"/>
    <property type="evidence" value="ECO:0007669"/>
    <property type="project" value="TreeGrafter"/>
</dbReference>
<dbReference type="UniPathway" id="UPA00219"/>
<keyword evidence="8" id="KW-0285">Flavoprotein</keyword>
<dbReference type="InterPro" id="IPR006094">
    <property type="entry name" value="Oxid_FAD_bind_N"/>
</dbReference>
<evidence type="ECO:0000256" key="11">
    <source>
        <dbReference type="ARBA" id="ARBA00022960"/>
    </source>
</evidence>
<evidence type="ECO:0000256" key="1">
    <source>
        <dbReference type="ARBA" id="ARBA00001974"/>
    </source>
</evidence>
<keyword evidence="9" id="KW-0274">FAD</keyword>
<dbReference type="InterPro" id="IPR016166">
    <property type="entry name" value="FAD-bd_PCMH"/>
</dbReference>
<proteinExistence type="inferred from homology"/>
<feature type="domain" description="FAD-binding PCMH-type" evidence="17">
    <location>
        <begin position="8"/>
        <end position="188"/>
    </location>
</feature>
<comment type="subcellular location">
    <subcellularLocation>
        <location evidence="3">Cytoplasm</location>
    </subcellularLocation>
</comment>
<evidence type="ECO:0000256" key="9">
    <source>
        <dbReference type="ARBA" id="ARBA00022827"/>
    </source>
</evidence>
<evidence type="ECO:0000256" key="6">
    <source>
        <dbReference type="ARBA" id="ARBA00022490"/>
    </source>
</evidence>
<evidence type="ECO:0000256" key="15">
    <source>
        <dbReference type="ARBA" id="ARBA00023316"/>
    </source>
</evidence>
<comment type="cofactor">
    <cofactor evidence="1">
        <name>FAD</name>
        <dbReference type="ChEBI" id="CHEBI:57692"/>
    </cofactor>
</comment>
<evidence type="ECO:0000256" key="16">
    <source>
        <dbReference type="ARBA" id="ARBA00048914"/>
    </source>
</evidence>
<dbReference type="NCBIfam" id="NF010480">
    <property type="entry name" value="PRK13905.1"/>
    <property type="match status" value="1"/>
</dbReference>
<dbReference type="GO" id="GO:0051301">
    <property type="term" value="P:cell division"/>
    <property type="evidence" value="ECO:0007669"/>
    <property type="project" value="UniProtKB-KW"/>
</dbReference>
<name>A0A381Y7T6_9ZZZZ</name>
<reference evidence="18" key="1">
    <citation type="submission" date="2018-05" db="EMBL/GenBank/DDBJ databases">
        <authorList>
            <person name="Lanie J.A."/>
            <person name="Ng W.-L."/>
            <person name="Kazmierczak K.M."/>
            <person name="Andrzejewski T.M."/>
            <person name="Davidsen T.M."/>
            <person name="Wayne K.J."/>
            <person name="Tettelin H."/>
            <person name="Glass J.I."/>
            <person name="Rusch D."/>
            <person name="Podicherti R."/>
            <person name="Tsui H.-C.T."/>
            <person name="Winkler M.E."/>
        </authorList>
    </citation>
    <scope>NUCLEOTIDE SEQUENCE</scope>
</reference>
<protein>
    <recommendedName>
        <fullName evidence="5">UDP-N-acetylmuramate dehydrogenase</fullName>
        <ecNumber evidence="5">1.3.1.98</ecNumber>
    </recommendedName>
</protein>
<comment type="catalytic activity">
    <reaction evidence="16">
        <text>UDP-N-acetyl-alpha-D-muramate + NADP(+) = UDP-N-acetyl-3-O-(1-carboxyvinyl)-alpha-D-glucosamine + NADPH + H(+)</text>
        <dbReference type="Rhea" id="RHEA:12248"/>
        <dbReference type="ChEBI" id="CHEBI:15378"/>
        <dbReference type="ChEBI" id="CHEBI:57783"/>
        <dbReference type="ChEBI" id="CHEBI:58349"/>
        <dbReference type="ChEBI" id="CHEBI:68483"/>
        <dbReference type="ChEBI" id="CHEBI:70757"/>
        <dbReference type="EC" id="1.3.1.98"/>
    </reaction>
</comment>
<dbReference type="InterPro" id="IPR036635">
    <property type="entry name" value="MurB_C_sf"/>
</dbReference>
<dbReference type="NCBIfam" id="TIGR00179">
    <property type="entry name" value="murB"/>
    <property type="match status" value="1"/>
</dbReference>
<evidence type="ECO:0000256" key="13">
    <source>
        <dbReference type="ARBA" id="ARBA00023002"/>
    </source>
</evidence>
<keyword evidence="14" id="KW-0131">Cell cycle</keyword>
<dbReference type="SUPFAM" id="SSF56194">
    <property type="entry name" value="Uridine diphospho-N-Acetylenolpyruvylglucosamine reductase, MurB, C-terminal domain"/>
    <property type="match status" value="1"/>
</dbReference>
<dbReference type="GO" id="GO:0008360">
    <property type="term" value="P:regulation of cell shape"/>
    <property type="evidence" value="ECO:0007669"/>
    <property type="project" value="UniProtKB-KW"/>
</dbReference>
<dbReference type="InterPro" id="IPR036318">
    <property type="entry name" value="FAD-bd_PCMH-like_sf"/>
</dbReference>
<evidence type="ECO:0000256" key="3">
    <source>
        <dbReference type="ARBA" id="ARBA00004496"/>
    </source>
</evidence>
<keyword evidence="10" id="KW-0521">NADP</keyword>
<dbReference type="EC" id="1.3.1.98" evidence="5"/>
<evidence type="ECO:0000256" key="14">
    <source>
        <dbReference type="ARBA" id="ARBA00023306"/>
    </source>
</evidence>
<evidence type="ECO:0000256" key="2">
    <source>
        <dbReference type="ARBA" id="ARBA00003921"/>
    </source>
</evidence>
<dbReference type="PANTHER" id="PTHR21071:SF4">
    <property type="entry name" value="UDP-N-ACETYLENOLPYRUVOYLGLUCOSAMINE REDUCTASE"/>
    <property type="match status" value="1"/>
</dbReference>
<dbReference type="AlphaFoldDB" id="A0A381Y7T6"/>
<dbReference type="PANTHER" id="PTHR21071">
    <property type="entry name" value="UDP-N-ACETYLENOLPYRUVOYLGLUCOSAMINE REDUCTASE"/>
    <property type="match status" value="1"/>
</dbReference>
<dbReference type="Gene3D" id="3.30.43.10">
    <property type="entry name" value="Uridine Diphospho-n-acetylenolpyruvylglucosamine Reductase, domain 2"/>
    <property type="match status" value="1"/>
</dbReference>
<keyword evidence="7" id="KW-0132">Cell division</keyword>
<sequence>MRRLNWFNLGGPTKVFFKPNTLEELIFFLKNFSNSLPIKVLGVGSNTLIRDGGYDGVIIKLGKNFSHLSKLDDNTVISGSAVLDKQLSNFAIENSIAGLEFLSCIPGSIGGAIKMNSGCYDYDISKCIVSIQVVDCNGIVRTIKSEKINFFYRGSDLSDDLIFLSGTFKGKKQDGKKIKERMEKLLAIKKKSQPTGVKTCGSTFKNPTNQTQKKAWELIKEAQCENMKIGDATISEKHSNFFVNQGSATSNDMENLISLVREKVFNTTGIKLELELQIIGEKK</sequence>
<dbReference type="EMBL" id="UINC01017593">
    <property type="protein sequence ID" value="SVA73108.1"/>
    <property type="molecule type" value="Genomic_DNA"/>
</dbReference>
<keyword evidence="12" id="KW-0573">Peptidoglycan synthesis</keyword>
<dbReference type="InterPro" id="IPR016169">
    <property type="entry name" value="FAD-bd_PCMH_sub2"/>
</dbReference>
<evidence type="ECO:0000256" key="5">
    <source>
        <dbReference type="ARBA" id="ARBA00012518"/>
    </source>
</evidence>
<dbReference type="Gene3D" id="3.30.465.10">
    <property type="match status" value="1"/>
</dbReference>
<dbReference type="SUPFAM" id="SSF56176">
    <property type="entry name" value="FAD-binding/transporter-associated domain-like"/>
    <property type="match status" value="1"/>
</dbReference>
<dbReference type="InterPro" id="IPR003170">
    <property type="entry name" value="MurB"/>
</dbReference>
<keyword evidence="6" id="KW-0963">Cytoplasm</keyword>
<dbReference type="HAMAP" id="MF_00037">
    <property type="entry name" value="MurB"/>
    <property type="match status" value="1"/>
</dbReference>
<evidence type="ECO:0000259" key="17">
    <source>
        <dbReference type="PROSITE" id="PS51387"/>
    </source>
</evidence>
<dbReference type="Pfam" id="PF01565">
    <property type="entry name" value="FAD_binding_4"/>
    <property type="match status" value="1"/>
</dbReference>
<dbReference type="GO" id="GO:0071555">
    <property type="term" value="P:cell wall organization"/>
    <property type="evidence" value="ECO:0007669"/>
    <property type="project" value="UniProtKB-KW"/>
</dbReference>
<comment type="pathway">
    <text evidence="4">Cell wall biogenesis; peptidoglycan biosynthesis.</text>
</comment>
<keyword evidence="15" id="KW-0961">Cell wall biogenesis/degradation</keyword>
<keyword evidence="13" id="KW-0560">Oxidoreductase</keyword>
<dbReference type="GO" id="GO:0008762">
    <property type="term" value="F:UDP-N-acetylmuramate dehydrogenase activity"/>
    <property type="evidence" value="ECO:0007669"/>
    <property type="project" value="UniProtKB-EC"/>
</dbReference>
<evidence type="ECO:0000256" key="4">
    <source>
        <dbReference type="ARBA" id="ARBA00004752"/>
    </source>
</evidence>
<dbReference type="Gene3D" id="3.90.78.10">
    <property type="entry name" value="UDP-N-acetylenolpyruvoylglucosamine reductase, C-terminal domain"/>
    <property type="match status" value="1"/>
</dbReference>
<evidence type="ECO:0000256" key="8">
    <source>
        <dbReference type="ARBA" id="ARBA00022630"/>
    </source>
</evidence>
<evidence type="ECO:0000256" key="12">
    <source>
        <dbReference type="ARBA" id="ARBA00022984"/>
    </source>
</evidence>